<dbReference type="InterPro" id="IPR023696">
    <property type="entry name" value="Ureohydrolase_dom_sf"/>
</dbReference>
<evidence type="ECO:0000256" key="1">
    <source>
        <dbReference type="ARBA" id="ARBA00022801"/>
    </source>
</evidence>
<dbReference type="GO" id="GO:0016787">
    <property type="term" value="F:hydrolase activity"/>
    <property type="evidence" value="ECO:0007669"/>
    <property type="project" value="UniProtKB-KW"/>
</dbReference>
<dbReference type="Pfam" id="PF00850">
    <property type="entry name" value="Hist_deacetyl"/>
    <property type="match status" value="1"/>
</dbReference>
<accession>A0A099L3F1</accession>
<gene>
    <name evidence="3" type="ORF">GAB14E_1711</name>
</gene>
<dbReference type="InterPro" id="IPR023801">
    <property type="entry name" value="His_deacetylse_dom"/>
</dbReference>
<dbReference type="InterPro" id="IPR037138">
    <property type="entry name" value="His_deacetylse_dom_sf"/>
</dbReference>
<sequence>MIHIFYSENFNIDLGLLRYLHPFDGMKFQKVFDDIQSNSNIKFHSPENPISLTLVNEFVNELIELLIIEKVTILRALEVPNIPFVGFSYLDKKILSPMRYGVSATLQATKLALTGKNCWNLAGGYHHASQHNMEGFCIYNDIGITYQELIKSGELINTDQVLIIDTDAHHGNGNARTFLDNDKVKILDVYNSDIYPQSEFTRERIDFPVPVSSGISGDEYLAKYQKALNTLSSDYKVAFVVAGTDVLASDKLGHMKLTIDDVVEREKITLERLKALDIPVVFLGGGGYSKESAQAISAAINRISEL</sequence>
<protein>
    <submittedName>
        <fullName evidence="3">Histone deacetylase domain containing protein</fullName>
    </submittedName>
</protein>
<dbReference type="PATRIC" id="fig|28229.3.peg.881"/>
<organism evidence="3 4">
    <name type="scientific">Colwellia psychrerythraea</name>
    <name type="common">Vibrio psychroerythus</name>
    <dbReference type="NCBI Taxonomy" id="28229"/>
    <lineage>
        <taxon>Bacteria</taxon>
        <taxon>Pseudomonadati</taxon>
        <taxon>Pseudomonadota</taxon>
        <taxon>Gammaproteobacteria</taxon>
        <taxon>Alteromonadales</taxon>
        <taxon>Colwelliaceae</taxon>
        <taxon>Colwellia</taxon>
    </lineage>
</organism>
<dbReference type="RefSeq" id="WP_033081020.1">
    <property type="nucleotide sequence ID" value="NZ_JQEC01000007.1"/>
</dbReference>
<keyword evidence="1" id="KW-0378">Hydrolase</keyword>
<dbReference type="GO" id="GO:0040029">
    <property type="term" value="P:epigenetic regulation of gene expression"/>
    <property type="evidence" value="ECO:0007669"/>
    <property type="project" value="TreeGrafter"/>
</dbReference>
<evidence type="ECO:0000313" key="3">
    <source>
        <dbReference type="EMBL" id="KGJ96637.1"/>
    </source>
</evidence>
<evidence type="ECO:0000313" key="4">
    <source>
        <dbReference type="Proteomes" id="UP000029868"/>
    </source>
</evidence>
<dbReference type="PANTHER" id="PTHR10625:SF23">
    <property type="entry name" value="HISTONE DEACETYLASE 11"/>
    <property type="match status" value="1"/>
</dbReference>
<comment type="caution">
    <text evidence="3">The sequence shown here is derived from an EMBL/GenBank/DDBJ whole genome shotgun (WGS) entry which is preliminary data.</text>
</comment>
<dbReference type="EMBL" id="JQEC01000007">
    <property type="protein sequence ID" value="KGJ96637.1"/>
    <property type="molecule type" value="Genomic_DNA"/>
</dbReference>
<dbReference type="CDD" id="cd09993">
    <property type="entry name" value="HDAC_classIV"/>
    <property type="match status" value="1"/>
</dbReference>
<dbReference type="InterPro" id="IPR044150">
    <property type="entry name" value="HDAC_classIV"/>
</dbReference>
<dbReference type="Gene3D" id="3.40.800.20">
    <property type="entry name" value="Histone deacetylase domain"/>
    <property type="match status" value="1"/>
</dbReference>
<dbReference type="AlphaFoldDB" id="A0A099L3F1"/>
<dbReference type="PANTHER" id="PTHR10625">
    <property type="entry name" value="HISTONE DEACETYLASE HDAC1-RELATED"/>
    <property type="match status" value="1"/>
</dbReference>
<name>A0A099L3F1_COLPS</name>
<feature type="domain" description="Histone deacetylase" evidence="2">
    <location>
        <begin position="88"/>
        <end position="300"/>
    </location>
</feature>
<dbReference type="Proteomes" id="UP000029868">
    <property type="component" value="Unassembled WGS sequence"/>
</dbReference>
<evidence type="ECO:0000259" key="2">
    <source>
        <dbReference type="Pfam" id="PF00850"/>
    </source>
</evidence>
<proteinExistence type="predicted"/>
<reference evidence="3 4" key="1">
    <citation type="submission" date="2014-08" db="EMBL/GenBank/DDBJ databases">
        <title>Genomic and Phenotypic Diversity of Colwellia psychrerythraea strains from Disparate Marine Basins.</title>
        <authorList>
            <person name="Techtmann S.M."/>
            <person name="Stelling S.C."/>
            <person name="Utturkar S.M."/>
            <person name="Alshibli N."/>
            <person name="Harris A."/>
            <person name="Brown S.D."/>
            <person name="Hazen T.C."/>
        </authorList>
    </citation>
    <scope>NUCLEOTIDE SEQUENCE [LARGE SCALE GENOMIC DNA]</scope>
    <source>
        <strain evidence="3 4">GAB14E</strain>
    </source>
</reference>
<dbReference type="OrthoDB" id="9808367at2"/>
<dbReference type="GO" id="GO:0004407">
    <property type="term" value="F:histone deacetylase activity"/>
    <property type="evidence" value="ECO:0007669"/>
    <property type="project" value="InterPro"/>
</dbReference>
<dbReference type="SUPFAM" id="SSF52768">
    <property type="entry name" value="Arginase/deacetylase"/>
    <property type="match status" value="1"/>
</dbReference>